<dbReference type="Proteomes" id="UP000469559">
    <property type="component" value="Unassembled WGS sequence"/>
</dbReference>
<evidence type="ECO:0000313" key="3">
    <source>
        <dbReference type="EMBL" id="TVY14836.1"/>
    </source>
</evidence>
<dbReference type="EMBL" id="QGMF01000606">
    <property type="protein sequence ID" value="TVY14836.1"/>
    <property type="molecule type" value="Genomic_DNA"/>
</dbReference>
<dbReference type="PANTHER" id="PTHR38791">
    <property type="entry name" value="ZN(II)2CYS6 TRANSCRIPTION FACTOR (EUROFUNG)-RELATED-RELATED"/>
    <property type="match status" value="1"/>
</dbReference>
<protein>
    <recommendedName>
        <fullName evidence="5">Zn(2)-C6 fungal-type domain-containing protein</fullName>
    </recommendedName>
</protein>
<feature type="compositionally biased region" description="Low complexity" evidence="2">
    <location>
        <begin position="53"/>
        <end position="70"/>
    </location>
</feature>
<dbReference type="PANTHER" id="PTHR38791:SF13">
    <property type="entry name" value="ZN(2)-C6 FUNGAL-TYPE DOMAIN-CONTAINING PROTEIN"/>
    <property type="match status" value="1"/>
</dbReference>
<evidence type="ECO:0000256" key="1">
    <source>
        <dbReference type="ARBA" id="ARBA00023242"/>
    </source>
</evidence>
<accession>A0A8T9B625</accession>
<gene>
    <name evidence="3" type="ORF">LARI1_G007600</name>
</gene>
<evidence type="ECO:0000313" key="4">
    <source>
        <dbReference type="Proteomes" id="UP000469559"/>
    </source>
</evidence>
<evidence type="ECO:0000256" key="2">
    <source>
        <dbReference type="SAM" id="MobiDB-lite"/>
    </source>
</evidence>
<comment type="caution">
    <text evidence="3">The sequence shown here is derived from an EMBL/GenBank/DDBJ whole genome shotgun (WGS) entry which is preliminary data.</text>
</comment>
<proteinExistence type="predicted"/>
<dbReference type="OrthoDB" id="2991872at2759"/>
<dbReference type="InterPro" id="IPR001138">
    <property type="entry name" value="Zn2Cys6_DnaBD"/>
</dbReference>
<dbReference type="GO" id="GO:0000981">
    <property type="term" value="F:DNA-binding transcription factor activity, RNA polymerase II-specific"/>
    <property type="evidence" value="ECO:0007669"/>
    <property type="project" value="InterPro"/>
</dbReference>
<reference evidence="3 4" key="1">
    <citation type="submission" date="2018-05" db="EMBL/GenBank/DDBJ databases">
        <title>Whole genome sequencing for identification of molecular markers to develop diagnostic detection tools for the regulated plant pathogen Lachnellula willkommii.</title>
        <authorList>
            <person name="Giroux E."/>
            <person name="Bilodeau G."/>
        </authorList>
    </citation>
    <scope>NUCLEOTIDE SEQUENCE [LARGE SCALE GENOMIC DNA]</scope>
    <source>
        <strain evidence="3 4">CBS 203.66</strain>
    </source>
</reference>
<dbReference type="AlphaFoldDB" id="A0A8T9B625"/>
<name>A0A8T9B625_9HELO</name>
<dbReference type="CDD" id="cd00067">
    <property type="entry name" value="GAL4"/>
    <property type="match status" value="1"/>
</dbReference>
<organism evidence="3 4">
    <name type="scientific">Lachnellula arida</name>
    <dbReference type="NCBI Taxonomy" id="1316785"/>
    <lineage>
        <taxon>Eukaryota</taxon>
        <taxon>Fungi</taxon>
        <taxon>Dikarya</taxon>
        <taxon>Ascomycota</taxon>
        <taxon>Pezizomycotina</taxon>
        <taxon>Leotiomycetes</taxon>
        <taxon>Helotiales</taxon>
        <taxon>Lachnaceae</taxon>
        <taxon>Lachnellula</taxon>
    </lineage>
</organism>
<sequence length="351" mass="39733">CDEGRPSCNRCIQRGEACYGYRDPQNTYLFKSENERTATLVSRAQTRPRRRASSLSSSSRPGTTLSISSIDDSDLENAAQNLDLGTPYPWLKDGSKAREQSVEKRAVDKFFEKFVLFPCNSSSSSGFLEQLPMLFEEVQTEGRENEELERKASVCYGKALEALGDTLRNKEEAVSDYTLMTVVMLDLFETMFIQASTHSRGAHTEGMAQILRLRGPDQIYSARGWSLYRLAHHRLQRQQLAFDSAPAISQEQEDLLSSLTPDTPSNRITHDNFAISKICATARELRAKLLAGDELSDEETMELVRKMVELDRTATGWRAGPSWEYRDVRKADIVGAPEWFPVHVQLHHDAW</sequence>
<feature type="region of interest" description="Disordered" evidence="2">
    <location>
        <begin position="39"/>
        <end position="72"/>
    </location>
</feature>
<dbReference type="InterPro" id="IPR053175">
    <property type="entry name" value="DHMBA_Reg_Transcription_Factor"/>
</dbReference>
<keyword evidence="4" id="KW-1185">Reference proteome</keyword>
<keyword evidence="1" id="KW-0539">Nucleus</keyword>
<dbReference type="GO" id="GO:0008270">
    <property type="term" value="F:zinc ion binding"/>
    <property type="evidence" value="ECO:0007669"/>
    <property type="project" value="InterPro"/>
</dbReference>
<evidence type="ECO:0008006" key="5">
    <source>
        <dbReference type="Google" id="ProtNLM"/>
    </source>
</evidence>
<feature type="non-terminal residue" evidence="3">
    <location>
        <position position="1"/>
    </location>
</feature>